<organism evidence="1 2">
    <name type="scientific">Mucilaginibacter xinganensis</name>
    <dbReference type="NCBI Taxonomy" id="1234841"/>
    <lineage>
        <taxon>Bacteria</taxon>
        <taxon>Pseudomonadati</taxon>
        <taxon>Bacteroidota</taxon>
        <taxon>Sphingobacteriia</taxon>
        <taxon>Sphingobacteriales</taxon>
        <taxon>Sphingobacteriaceae</taxon>
        <taxon>Mucilaginibacter</taxon>
    </lineage>
</organism>
<accession>A0A223P029</accession>
<proteinExistence type="predicted"/>
<dbReference type="Proteomes" id="UP000215002">
    <property type="component" value="Chromosome"/>
</dbReference>
<evidence type="ECO:0000313" key="2">
    <source>
        <dbReference type="Proteomes" id="UP000215002"/>
    </source>
</evidence>
<dbReference type="RefSeq" id="WP_094571647.1">
    <property type="nucleotide sequence ID" value="NZ_CP022743.1"/>
</dbReference>
<dbReference type="KEGG" id="muc:MuYL_3588"/>
<keyword evidence="2" id="KW-1185">Reference proteome</keyword>
<sequence>MKKHHLISITLLVWLASSCVQKSYQKTIVIKLKVHHIKDIKTVGIRGNGNPLSWDKDLLLKPLVKDSLYTLTTTVLTGYKFAEIKFTVNGEFEFKERPNRRLVFSDKDTTYYNAVFDLAK</sequence>
<reference evidence="1 2" key="1">
    <citation type="submission" date="2017-08" db="EMBL/GenBank/DDBJ databases">
        <title>Complete genome sequence of Mucilaginibacter sp. strain BJC16-A31.</title>
        <authorList>
            <consortium name="Henan University of Science and Technology"/>
            <person name="You X."/>
        </authorList>
    </citation>
    <scope>NUCLEOTIDE SEQUENCE [LARGE SCALE GENOMIC DNA]</scope>
    <source>
        <strain evidence="1 2">BJC16-A31</strain>
    </source>
</reference>
<dbReference type="AlphaFoldDB" id="A0A223P029"/>
<dbReference type="PROSITE" id="PS51257">
    <property type="entry name" value="PROKAR_LIPOPROTEIN"/>
    <property type="match status" value="1"/>
</dbReference>
<name>A0A223P029_9SPHI</name>
<gene>
    <name evidence="1" type="ORF">MuYL_3588</name>
</gene>
<evidence type="ECO:0000313" key="1">
    <source>
        <dbReference type="EMBL" id="ASU35473.1"/>
    </source>
</evidence>
<dbReference type="OrthoDB" id="883826at2"/>
<protein>
    <submittedName>
        <fullName evidence="1">Uncharacterized protein</fullName>
    </submittedName>
</protein>
<dbReference type="EMBL" id="CP022743">
    <property type="protein sequence ID" value="ASU35473.1"/>
    <property type="molecule type" value="Genomic_DNA"/>
</dbReference>